<dbReference type="KEGG" id="mtua:CSH63_13955"/>
<accession>A0A386WPI6</accession>
<sequence length="63" mass="6310">MSTSNRIRTAVLALLTLVSVGAGLALPAVLALAALTALVPFADALERGPAPAGHRATARHEPA</sequence>
<proteinExistence type="predicted"/>
<name>A0A386WPI6_9ACTN</name>
<organism evidence="1 2">
    <name type="scientific">Micromonospora tulbaghiae</name>
    <dbReference type="NCBI Taxonomy" id="479978"/>
    <lineage>
        <taxon>Bacteria</taxon>
        <taxon>Bacillati</taxon>
        <taxon>Actinomycetota</taxon>
        <taxon>Actinomycetes</taxon>
        <taxon>Micromonosporales</taxon>
        <taxon>Micromonosporaceae</taxon>
        <taxon>Micromonospora</taxon>
    </lineage>
</organism>
<dbReference type="Proteomes" id="UP000267804">
    <property type="component" value="Chromosome"/>
</dbReference>
<evidence type="ECO:0000313" key="2">
    <source>
        <dbReference type="Proteomes" id="UP000267804"/>
    </source>
</evidence>
<protein>
    <submittedName>
        <fullName evidence="1">Uncharacterized protein</fullName>
    </submittedName>
</protein>
<gene>
    <name evidence="1" type="ORF">CSH63_13955</name>
</gene>
<evidence type="ECO:0000313" key="1">
    <source>
        <dbReference type="EMBL" id="AYF28534.1"/>
    </source>
</evidence>
<dbReference type="AlphaFoldDB" id="A0A386WPI6"/>
<reference evidence="1 2" key="1">
    <citation type="submission" date="2017-10" db="EMBL/GenBank/DDBJ databases">
        <title>Integration of genomic and chemical information greatly accelerates assignment of the full stereostructure of myelolactone, a potent inhibitor of myeloma from a marine-derived Micromonospora.</title>
        <authorList>
            <person name="Kim M.C."/>
            <person name="Machado H."/>
            <person name="Jensen P.R."/>
            <person name="Fenical W."/>
        </authorList>
    </citation>
    <scope>NUCLEOTIDE SEQUENCE [LARGE SCALE GENOMIC DNA]</scope>
    <source>
        <strain evidence="1 2">CNY-010</strain>
    </source>
</reference>
<dbReference type="EMBL" id="CP024087">
    <property type="protein sequence ID" value="AYF28534.1"/>
    <property type="molecule type" value="Genomic_DNA"/>
</dbReference>
<dbReference type="RefSeq" id="WP_120570651.1">
    <property type="nucleotide sequence ID" value="NZ_CP024087.1"/>
</dbReference>